<dbReference type="OrthoDB" id="142078at2"/>
<dbReference type="GO" id="GO:0019242">
    <property type="term" value="P:methylglyoxal biosynthetic process"/>
    <property type="evidence" value="ECO:0007669"/>
    <property type="project" value="InterPro"/>
</dbReference>
<feature type="domain" description="DAGKc" evidence="2">
    <location>
        <begin position="25"/>
        <end position="154"/>
    </location>
</feature>
<dbReference type="Gene3D" id="2.60.200.40">
    <property type="match status" value="1"/>
</dbReference>
<dbReference type="InterPro" id="IPR001206">
    <property type="entry name" value="Diacylglycerol_kinase_cat_dom"/>
</dbReference>
<evidence type="ECO:0000256" key="1">
    <source>
        <dbReference type="SAM" id="MobiDB-lite"/>
    </source>
</evidence>
<dbReference type="InterPro" id="IPR004363">
    <property type="entry name" value="Methylgl_synth"/>
</dbReference>
<dbReference type="PANTHER" id="PTHR30492">
    <property type="entry name" value="METHYLGLYOXAL SYNTHASE"/>
    <property type="match status" value="1"/>
</dbReference>
<sequence length="327" mass="33984">MTGPLRDGVDDQNRSPDAAAAPLGATGPRVALIVNARSRTGRAGFDTACRLLVARGCTIAAAHAVADPAALPAVVAEAAAGTHDLVVIGGGDGTISTTVGAFADRDRVLGLLPLGTANSFAKALGLPLALDEAVDVLRDGVVARVDLGVLNGRHFANAVAIGLPADIARGTPHRVKRWVGRSGYLLVAAVRFLRHRAFRATVTHDGGTATFEALELRIANGGFQGGVPVLPTADVDSGDLVIRVIKGPSRRALLRVWLQALRGTTPDTSDPDQSDVVVLRSRAVSIETDPPQRVSVDGEVVMRTPVKAEIAPRALRVMVPRTAARHG</sequence>
<dbReference type="RefSeq" id="WP_111419012.1">
    <property type="nucleotide sequence ID" value="NZ_NPEX01000056.1"/>
</dbReference>
<dbReference type="Gene3D" id="3.40.50.10330">
    <property type="entry name" value="Probable inorganic polyphosphate/atp-NAD kinase, domain 1"/>
    <property type="match status" value="1"/>
</dbReference>
<dbReference type="InterPro" id="IPR016064">
    <property type="entry name" value="NAD/diacylglycerol_kinase_sf"/>
</dbReference>
<dbReference type="GO" id="GO:0005829">
    <property type="term" value="C:cytosol"/>
    <property type="evidence" value="ECO:0007669"/>
    <property type="project" value="TreeGrafter"/>
</dbReference>
<dbReference type="EMBL" id="NPEX01000056">
    <property type="protein sequence ID" value="RAI44136.1"/>
    <property type="molecule type" value="Genomic_DNA"/>
</dbReference>
<proteinExistence type="predicted"/>
<comment type="caution">
    <text evidence="3">The sequence shown here is derived from an EMBL/GenBank/DDBJ whole genome shotgun (WGS) entry which is preliminary data.</text>
</comment>
<evidence type="ECO:0000259" key="2">
    <source>
        <dbReference type="PROSITE" id="PS50146"/>
    </source>
</evidence>
<evidence type="ECO:0000313" key="4">
    <source>
        <dbReference type="Proteomes" id="UP000249130"/>
    </source>
</evidence>
<dbReference type="GO" id="GO:0016301">
    <property type="term" value="F:kinase activity"/>
    <property type="evidence" value="ECO:0007669"/>
    <property type="project" value="InterPro"/>
</dbReference>
<accession>A0A327L0Z0</accession>
<dbReference type="Pfam" id="PF00781">
    <property type="entry name" value="DAGK_cat"/>
    <property type="match status" value="1"/>
</dbReference>
<dbReference type="NCBIfam" id="TIGR00147">
    <property type="entry name" value="YegS/Rv2252/BmrU family lipid kinase"/>
    <property type="match status" value="1"/>
</dbReference>
<dbReference type="SMART" id="SM00046">
    <property type="entry name" value="DAGKc"/>
    <property type="match status" value="1"/>
</dbReference>
<evidence type="ECO:0000313" key="3">
    <source>
        <dbReference type="EMBL" id="RAI44136.1"/>
    </source>
</evidence>
<dbReference type="Pfam" id="PF19279">
    <property type="entry name" value="YegS_C"/>
    <property type="match status" value="1"/>
</dbReference>
<feature type="region of interest" description="Disordered" evidence="1">
    <location>
        <begin position="1"/>
        <end position="23"/>
    </location>
</feature>
<dbReference type="GO" id="GO:0005524">
    <property type="term" value="F:ATP binding"/>
    <property type="evidence" value="ECO:0007669"/>
    <property type="project" value="InterPro"/>
</dbReference>
<name>A0A327L0Z0_9BRAD</name>
<keyword evidence="4" id="KW-1185">Reference proteome</keyword>
<dbReference type="InterPro" id="IPR017438">
    <property type="entry name" value="ATP-NAD_kinase_N"/>
</dbReference>
<dbReference type="InterPro" id="IPR045540">
    <property type="entry name" value="YegS/DAGK_C"/>
</dbReference>
<dbReference type="InterPro" id="IPR005218">
    <property type="entry name" value="Diacylglycerol/lipid_kinase"/>
</dbReference>
<dbReference type="SUPFAM" id="SSF111331">
    <property type="entry name" value="NAD kinase/diacylglycerol kinase-like"/>
    <property type="match status" value="1"/>
</dbReference>
<dbReference type="GO" id="GO:0008654">
    <property type="term" value="P:phospholipid biosynthetic process"/>
    <property type="evidence" value="ECO:0007669"/>
    <property type="project" value="InterPro"/>
</dbReference>
<dbReference type="PROSITE" id="PS50146">
    <property type="entry name" value="DAGK"/>
    <property type="match status" value="1"/>
</dbReference>
<gene>
    <name evidence="3" type="ORF">CH341_10610</name>
</gene>
<dbReference type="GO" id="GO:0008929">
    <property type="term" value="F:methylglyoxal synthase activity"/>
    <property type="evidence" value="ECO:0007669"/>
    <property type="project" value="InterPro"/>
</dbReference>
<dbReference type="Proteomes" id="UP000249130">
    <property type="component" value="Unassembled WGS sequence"/>
</dbReference>
<dbReference type="PANTHER" id="PTHR30492:SF0">
    <property type="entry name" value="METHYLGLYOXAL SYNTHASE"/>
    <property type="match status" value="1"/>
</dbReference>
<protein>
    <recommendedName>
        <fullName evidence="2">DAGKc domain-containing protein</fullName>
    </recommendedName>
</protein>
<organism evidence="3 4">
    <name type="scientific">Rhodoplanes roseus</name>
    <dbReference type="NCBI Taxonomy" id="29409"/>
    <lineage>
        <taxon>Bacteria</taxon>
        <taxon>Pseudomonadati</taxon>
        <taxon>Pseudomonadota</taxon>
        <taxon>Alphaproteobacteria</taxon>
        <taxon>Hyphomicrobiales</taxon>
        <taxon>Nitrobacteraceae</taxon>
        <taxon>Rhodoplanes</taxon>
    </lineage>
</organism>
<dbReference type="AlphaFoldDB" id="A0A327L0Z0"/>
<reference evidence="3 4" key="1">
    <citation type="submission" date="2017-07" db="EMBL/GenBank/DDBJ databases">
        <title>Draft Genome Sequences of Select Purple Nonsulfur Bacteria.</title>
        <authorList>
            <person name="Lasarre B."/>
            <person name="Mckinlay J.B."/>
        </authorList>
    </citation>
    <scope>NUCLEOTIDE SEQUENCE [LARGE SCALE GENOMIC DNA]</scope>
    <source>
        <strain evidence="3 4">DSM 5909</strain>
    </source>
</reference>